<protein>
    <submittedName>
        <fullName evidence="5">Smr domain-containing protein</fullName>
    </submittedName>
</protein>
<evidence type="ECO:0000313" key="5">
    <source>
        <dbReference type="EMBL" id="CAL4793883.1"/>
    </source>
</evidence>
<evidence type="ECO:0000313" key="6">
    <source>
        <dbReference type="Proteomes" id="UP001152797"/>
    </source>
</evidence>
<proteinExistence type="predicted"/>
<dbReference type="PANTHER" id="PTHR47936">
    <property type="entry name" value="PPR_LONG DOMAIN-CONTAINING PROTEIN"/>
    <property type="match status" value="1"/>
</dbReference>
<evidence type="ECO:0000313" key="3">
    <source>
        <dbReference type="EMBL" id="CAI4006571.1"/>
    </source>
</evidence>
<dbReference type="NCBIfam" id="TIGR00756">
    <property type="entry name" value="PPR"/>
    <property type="match status" value="1"/>
</dbReference>
<dbReference type="OrthoDB" id="426361at2759"/>
<accession>A0A9P1DBB2</accession>
<dbReference type="EMBL" id="CAMXCT010003857">
    <property type="protein sequence ID" value="CAI4006571.1"/>
    <property type="molecule type" value="Genomic_DNA"/>
</dbReference>
<evidence type="ECO:0000256" key="1">
    <source>
        <dbReference type="ARBA" id="ARBA00022737"/>
    </source>
</evidence>
<dbReference type="EMBL" id="CAMXCT020003857">
    <property type="protein sequence ID" value="CAL1159946.1"/>
    <property type="molecule type" value="Genomic_DNA"/>
</dbReference>
<reference evidence="4" key="2">
    <citation type="submission" date="2024-04" db="EMBL/GenBank/DDBJ databases">
        <authorList>
            <person name="Chen Y."/>
            <person name="Shah S."/>
            <person name="Dougan E. K."/>
            <person name="Thang M."/>
            <person name="Chan C."/>
        </authorList>
    </citation>
    <scope>NUCLEOTIDE SEQUENCE [LARGE SCALE GENOMIC DNA]</scope>
</reference>
<dbReference type="EMBL" id="CAMXCT030003857">
    <property type="protein sequence ID" value="CAL4793883.1"/>
    <property type="molecule type" value="Genomic_DNA"/>
</dbReference>
<name>A0A9P1DBB2_9DINO</name>
<organism evidence="3">
    <name type="scientific">Cladocopium goreaui</name>
    <dbReference type="NCBI Taxonomy" id="2562237"/>
    <lineage>
        <taxon>Eukaryota</taxon>
        <taxon>Sar</taxon>
        <taxon>Alveolata</taxon>
        <taxon>Dinophyceae</taxon>
        <taxon>Suessiales</taxon>
        <taxon>Symbiodiniaceae</taxon>
        <taxon>Cladocopium</taxon>
    </lineage>
</organism>
<comment type="caution">
    <text evidence="3">The sequence shown here is derived from an EMBL/GenBank/DDBJ whole genome shotgun (WGS) entry which is preliminary data.</text>
</comment>
<feature type="repeat" description="PPR" evidence="2">
    <location>
        <begin position="127"/>
        <end position="161"/>
    </location>
</feature>
<dbReference type="InterPro" id="IPR011990">
    <property type="entry name" value="TPR-like_helical_dom_sf"/>
</dbReference>
<evidence type="ECO:0000256" key="2">
    <source>
        <dbReference type="PROSITE-ProRule" id="PRU00708"/>
    </source>
</evidence>
<keyword evidence="6" id="KW-1185">Reference proteome</keyword>
<dbReference type="Gene3D" id="1.25.40.10">
    <property type="entry name" value="Tetratricopeptide repeat domain"/>
    <property type="match status" value="2"/>
</dbReference>
<dbReference type="InterPro" id="IPR002885">
    <property type="entry name" value="PPR_rpt"/>
</dbReference>
<dbReference type="Proteomes" id="UP001152797">
    <property type="component" value="Unassembled WGS sequence"/>
</dbReference>
<keyword evidence="1" id="KW-0677">Repeat</keyword>
<dbReference type="PANTHER" id="PTHR47936:SF1">
    <property type="entry name" value="PENTATRICOPEPTIDE REPEAT-CONTAINING PROTEIN GUN1, CHLOROPLASTIC"/>
    <property type="match status" value="1"/>
</dbReference>
<reference evidence="3" key="1">
    <citation type="submission" date="2022-10" db="EMBL/GenBank/DDBJ databases">
        <authorList>
            <person name="Chen Y."/>
            <person name="Dougan E. K."/>
            <person name="Chan C."/>
            <person name="Rhodes N."/>
            <person name="Thang M."/>
        </authorList>
    </citation>
    <scope>NUCLEOTIDE SEQUENCE</scope>
</reference>
<sequence length="340" mass="37626">MLQPIVPSLCRKLLHVLHPSKAGCRHFSSTFTRVLGSGAAPRDVFELLALAQVWRVQLNVIHLGAVIAACGAGPRWHQALHFKDSLVTLALRPDTVLYGSLLHACRESWEIAVMLLEEMCHERINRDLICFNAALSALATAGRWQEALRLMRRMERPDVVSFTAAISACGAAAQWRRAVDLLSVSLHTLTETIDTRCFNSCLAACENASVWVMALALLDHMSGSDRSDRIEPSVVSFNSATSSAMSASVWQMALLLWLQMPKQMIQPDIVSLGIAVSACEKGAQWQLALHFLQKIGSCSARGTLSCDFRRKIGSQPRREMFTFCLLNAVCPKRHAHFADY</sequence>
<gene>
    <name evidence="3" type="ORF">C1SCF055_LOCUS32202</name>
</gene>
<dbReference type="Pfam" id="PF01535">
    <property type="entry name" value="PPR"/>
    <property type="match status" value="1"/>
</dbReference>
<dbReference type="PROSITE" id="PS51375">
    <property type="entry name" value="PPR"/>
    <property type="match status" value="1"/>
</dbReference>
<dbReference type="AlphaFoldDB" id="A0A9P1DBB2"/>
<evidence type="ECO:0000313" key="4">
    <source>
        <dbReference type="EMBL" id="CAL1159946.1"/>
    </source>
</evidence>